<feature type="active site" description="Proton acceptor" evidence="10">
    <location>
        <position position="63"/>
    </location>
</feature>
<dbReference type="InterPro" id="IPR011234">
    <property type="entry name" value="Fumarylacetoacetase-like_C"/>
</dbReference>
<evidence type="ECO:0000256" key="12">
    <source>
        <dbReference type="PIRSR" id="PIRSR605959-3"/>
    </source>
</evidence>
<evidence type="ECO:0000256" key="8">
    <source>
        <dbReference type="ARBA" id="ARBA00022878"/>
    </source>
</evidence>
<dbReference type="Proteomes" id="UP000485058">
    <property type="component" value="Unassembled WGS sequence"/>
</dbReference>
<dbReference type="AlphaFoldDB" id="A0A699YN30"/>
<proteinExistence type="inferred from homology"/>
<evidence type="ECO:0000256" key="10">
    <source>
        <dbReference type="PIRSR" id="PIRSR605959-1"/>
    </source>
</evidence>
<feature type="domain" description="Fumarylacetoacetase-like C-terminal" evidence="14">
    <location>
        <begin position="114"/>
        <end position="164"/>
    </location>
</feature>
<dbReference type="PANTHER" id="PTHR43069:SF2">
    <property type="entry name" value="FUMARYLACETOACETASE"/>
    <property type="match status" value="1"/>
</dbReference>
<evidence type="ECO:0000256" key="11">
    <source>
        <dbReference type="PIRSR" id="PIRSR605959-2"/>
    </source>
</evidence>
<evidence type="ECO:0000256" key="5">
    <source>
        <dbReference type="ARBA" id="ARBA00022801"/>
    </source>
</evidence>
<dbReference type="Pfam" id="PF09298">
    <property type="entry name" value="FAA_hydrolase_N"/>
    <property type="match status" value="1"/>
</dbReference>
<evidence type="ECO:0000313" key="16">
    <source>
        <dbReference type="EMBL" id="GFH10725.1"/>
    </source>
</evidence>
<dbReference type="Gene3D" id="3.90.850.10">
    <property type="entry name" value="Fumarylacetoacetase-like, C-terminal domain"/>
    <property type="match status" value="2"/>
</dbReference>
<dbReference type="PANTHER" id="PTHR43069">
    <property type="entry name" value="FUMARYLACETOACETASE"/>
    <property type="match status" value="1"/>
</dbReference>
<evidence type="ECO:0000256" key="2">
    <source>
        <dbReference type="ARBA" id="ARBA00010211"/>
    </source>
</evidence>
<feature type="binding site" evidence="12">
    <location>
        <position position="129"/>
    </location>
    <ligand>
        <name>Mg(2+)</name>
        <dbReference type="ChEBI" id="CHEBI:18420"/>
    </ligand>
</feature>
<dbReference type="InterPro" id="IPR036462">
    <property type="entry name" value="Fumarylacetoacetase_N_sf"/>
</dbReference>
<feature type="domain" description="Fumarylacetoacetase N-terminal" evidence="15">
    <location>
        <begin position="1"/>
        <end position="48"/>
    </location>
</feature>
<feature type="binding site" evidence="11">
    <location>
        <position position="136"/>
    </location>
    <ligand>
        <name>substrate</name>
    </ligand>
</feature>
<accession>A0A699YN30</accession>
<evidence type="ECO:0000256" key="13">
    <source>
        <dbReference type="RuleBase" id="RU366008"/>
    </source>
</evidence>
<comment type="caution">
    <text evidence="16">The sequence shown here is derived from an EMBL/GenBank/DDBJ whole genome shotgun (WGS) entry which is preliminary data.</text>
</comment>
<keyword evidence="5 13" id="KW-0378">Hydrolase</keyword>
<dbReference type="GO" id="GO:0046872">
    <property type="term" value="F:metal ion binding"/>
    <property type="evidence" value="ECO:0007669"/>
    <property type="project" value="UniProtKB-UniRule"/>
</dbReference>
<protein>
    <recommendedName>
        <fullName evidence="3 13">Fumarylacetoacetase</fullName>
        <ecNumber evidence="3 13">3.7.1.2</ecNumber>
    </recommendedName>
    <alternativeName>
        <fullName evidence="13">Fumarylacetoacetate hydrolase</fullName>
    </alternativeName>
</protein>
<dbReference type="InterPro" id="IPR036663">
    <property type="entry name" value="Fumarylacetoacetase_C_sf"/>
</dbReference>
<gene>
    <name evidence="16" type="ORF">HaLaN_06091</name>
</gene>
<evidence type="ECO:0000256" key="3">
    <source>
        <dbReference type="ARBA" id="ARBA00012094"/>
    </source>
</evidence>
<comment type="similarity">
    <text evidence="2 13">Belongs to the FAH family.</text>
</comment>
<comment type="cofactor">
    <cofactor evidence="13">
        <name>Mg(2+)</name>
        <dbReference type="ChEBI" id="CHEBI:18420"/>
    </cofactor>
    <cofactor evidence="13">
        <name>Ca(2+)</name>
        <dbReference type="ChEBI" id="CHEBI:29108"/>
    </cofactor>
</comment>
<feature type="binding site" evidence="12">
    <location>
        <position position="129"/>
    </location>
    <ligand>
        <name>Ca(2+)</name>
        <dbReference type="ChEBI" id="CHEBI:29108"/>
    </ligand>
</feature>
<dbReference type="InterPro" id="IPR005959">
    <property type="entry name" value="Fumarylacetoacetase"/>
</dbReference>
<organism evidence="16 17">
    <name type="scientific">Haematococcus lacustris</name>
    <name type="common">Green alga</name>
    <name type="synonym">Haematococcus pluvialis</name>
    <dbReference type="NCBI Taxonomy" id="44745"/>
    <lineage>
        <taxon>Eukaryota</taxon>
        <taxon>Viridiplantae</taxon>
        <taxon>Chlorophyta</taxon>
        <taxon>core chlorophytes</taxon>
        <taxon>Chlorophyceae</taxon>
        <taxon>CS clade</taxon>
        <taxon>Chlamydomonadales</taxon>
        <taxon>Haematococcaceae</taxon>
        <taxon>Haematococcus</taxon>
    </lineage>
</organism>
<keyword evidence="17" id="KW-1185">Reference proteome</keyword>
<feature type="binding site" evidence="12">
    <location>
        <position position="149"/>
    </location>
    <ligand>
        <name>Mg(2+)</name>
        <dbReference type="ChEBI" id="CHEBI:18420"/>
    </ligand>
</feature>
<dbReference type="GO" id="GO:0004334">
    <property type="term" value="F:fumarylacetoacetase activity"/>
    <property type="evidence" value="ECO:0007669"/>
    <property type="project" value="UniProtKB-UniRule"/>
</dbReference>
<name>A0A699YN30_HAELA</name>
<feature type="binding site" evidence="11">
    <location>
        <position position="58"/>
    </location>
    <ligand>
        <name>substrate</name>
    </ligand>
</feature>
<dbReference type="UniPathway" id="UPA00139">
    <property type="reaction ID" value="UER00341"/>
</dbReference>
<comment type="pathway">
    <text evidence="1 13">Amino-acid degradation; L-phenylalanine degradation; acetoacetate and fumarate from L-phenylalanine: step 6/6.</text>
</comment>
<keyword evidence="8 13" id="KW-0828">Tyrosine catabolism</keyword>
<keyword evidence="4 12" id="KW-0479">Metal-binding</keyword>
<evidence type="ECO:0000256" key="4">
    <source>
        <dbReference type="ARBA" id="ARBA00022723"/>
    </source>
</evidence>
<evidence type="ECO:0000256" key="6">
    <source>
        <dbReference type="ARBA" id="ARBA00022837"/>
    </source>
</evidence>
<dbReference type="EC" id="3.7.1.2" evidence="3 13"/>
<keyword evidence="7 12" id="KW-0460">Magnesium</keyword>
<dbReference type="GO" id="GO:0006559">
    <property type="term" value="P:L-phenylalanine catabolic process"/>
    <property type="evidence" value="ECO:0007669"/>
    <property type="project" value="UniProtKB-UniRule"/>
</dbReference>
<keyword evidence="9 13" id="KW-0585">Phenylalanine catabolism</keyword>
<feature type="binding site" evidence="11">
    <location>
        <position position="72"/>
    </location>
    <ligand>
        <name>substrate</name>
    </ligand>
</feature>
<dbReference type="InterPro" id="IPR015377">
    <property type="entry name" value="Fumarylacetoacetase_N"/>
</dbReference>
<dbReference type="EMBL" id="BLLF01000340">
    <property type="protein sequence ID" value="GFH10725.1"/>
    <property type="molecule type" value="Genomic_DNA"/>
</dbReference>
<feature type="binding site" evidence="12">
    <location>
        <position position="56"/>
    </location>
    <ligand>
        <name>Ca(2+)</name>
        <dbReference type="ChEBI" id="CHEBI:29108"/>
    </ligand>
</feature>
<dbReference type="GO" id="GO:1902000">
    <property type="term" value="P:homogentisate catabolic process"/>
    <property type="evidence" value="ECO:0007669"/>
    <property type="project" value="TreeGrafter"/>
</dbReference>
<dbReference type="GO" id="GO:0006572">
    <property type="term" value="P:L-tyrosine catabolic process"/>
    <property type="evidence" value="ECO:0007669"/>
    <property type="project" value="UniProtKB-UniRule"/>
</dbReference>
<evidence type="ECO:0000313" key="17">
    <source>
        <dbReference type="Proteomes" id="UP000485058"/>
    </source>
</evidence>
<evidence type="ECO:0000256" key="9">
    <source>
        <dbReference type="ARBA" id="ARBA00023232"/>
    </source>
</evidence>
<evidence type="ECO:0000256" key="1">
    <source>
        <dbReference type="ARBA" id="ARBA00004782"/>
    </source>
</evidence>
<dbReference type="SUPFAM" id="SSF56529">
    <property type="entry name" value="FAH"/>
    <property type="match status" value="1"/>
</dbReference>
<evidence type="ECO:0000259" key="15">
    <source>
        <dbReference type="Pfam" id="PF09298"/>
    </source>
</evidence>
<evidence type="ECO:0000259" key="14">
    <source>
        <dbReference type="Pfam" id="PF01557"/>
    </source>
</evidence>
<evidence type="ECO:0000256" key="7">
    <source>
        <dbReference type="ARBA" id="ARBA00022842"/>
    </source>
</evidence>
<dbReference type="Pfam" id="PF01557">
    <property type="entry name" value="FAA_hydrolase"/>
    <property type="match status" value="1"/>
</dbReference>
<feature type="binding site" evidence="11">
    <location>
        <position position="140"/>
    </location>
    <ligand>
        <name>substrate</name>
    </ligand>
</feature>
<reference evidence="16 17" key="1">
    <citation type="submission" date="2020-02" db="EMBL/GenBank/DDBJ databases">
        <title>Draft genome sequence of Haematococcus lacustris strain NIES-144.</title>
        <authorList>
            <person name="Morimoto D."/>
            <person name="Nakagawa S."/>
            <person name="Yoshida T."/>
            <person name="Sawayama S."/>
        </authorList>
    </citation>
    <scope>NUCLEOTIDE SEQUENCE [LARGE SCALE GENOMIC DNA]</scope>
    <source>
        <strain evidence="16 17">NIES-144</strain>
    </source>
</reference>
<sequence>MALGPACWAEARQRLQRLLGGAEGALRDNSQLQRSVLHPEAEVAMQLPAIIGDYTDFYASRQHATNVGALFRGPGNELQPNWLHLPVGYHGRASSIFASASSRDNTWVTRPIVQQAGEQAMFGLVLLNDWSARDIQAWEYVPLGPFNGKNWISPWVITLDALQPFLTPAPPQDPPMLPYLHDPQRLTYDVSLSVDILPKNGHTAARVTTSNLKHL</sequence>
<comment type="catalytic activity">
    <reaction evidence="13">
        <text>4-fumarylacetoacetate + H2O = acetoacetate + fumarate + H(+)</text>
        <dbReference type="Rhea" id="RHEA:10244"/>
        <dbReference type="ChEBI" id="CHEBI:13705"/>
        <dbReference type="ChEBI" id="CHEBI:15377"/>
        <dbReference type="ChEBI" id="CHEBI:15378"/>
        <dbReference type="ChEBI" id="CHEBI:18034"/>
        <dbReference type="ChEBI" id="CHEBI:29806"/>
        <dbReference type="EC" id="3.7.1.2"/>
    </reaction>
</comment>
<keyword evidence="6 12" id="KW-0106">Calcium</keyword>
<dbReference type="SUPFAM" id="SSF63433">
    <property type="entry name" value="Fumarylacetoacetate hydrolase, FAH, N-terminal domain"/>
    <property type="match status" value="1"/>
</dbReference>